<keyword evidence="1" id="KW-0472">Membrane</keyword>
<gene>
    <name evidence="4" type="ORF">EYW49_03645</name>
</gene>
<sequence>MTRTFVLAACAAAVAAALATPVQAQGVPQTLALTKIDPATLATGWRTTKIVGAAVVGETGEKIGTVDDLIVTADGKVPYAVLSVGGFLGVGTHYVVVLASALEVKNRDLRLPGATRESLRLLPGYLYAE</sequence>
<name>A0A4Q9VVI7_9HYPH</name>
<dbReference type="Proteomes" id="UP000292781">
    <property type="component" value="Unassembled WGS sequence"/>
</dbReference>
<keyword evidence="5" id="KW-1185">Reference proteome</keyword>
<keyword evidence="1" id="KW-0812">Transmembrane</keyword>
<dbReference type="Gene3D" id="2.30.30.240">
    <property type="entry name" value="PRC-barrel domain"/>
    <property type="match status" value="1"/>
</dbReference>
<evidence type="ECO:0000256" key="2">
    <source>
        <dbReference type="SAM" id="SignalP"/>
    </source>
</evidence>
<feature type="chain" id="PRO_5020542451" evidence="2">
    <location>
        <begin position="25"/>
        <end position="129"/>
    </location>
</feature>
<feature type="signal peptide" evidence="2">
    <location>
        <begin position="1"/>
        <end position="24"/>
    </location>
</feature>
<comment type="caution">
    <text evidence="4">The sequence shown here is derived from an EMBL/GenBank/DDBJ whole genome shotgun (WGS) entry which is preliminary data.</text>
</comment>
<proteinExistence type="predicted"/>
<dbReference type="RefSeq" id="WP_131306308.1">
    <property type="nucleotide sequence ID" value="NZ_SJFN01000004.1"/>
</dbReference>
<dbReference type="EMBL" id="SJFN01000004">
    <property type="protein sequence ID" value="TBW40286.1"/>
    <property type="molecule type" value="Genomic_DNA"/>
</dbReference>
<evidence type="ECO:0000256" key="1">
    <source>
        <dbReference type="SAM" id="Phobius"/>
    </source>
</evidence>
<organism evidence="4 5">
    <name type="scientific">Siculibacillus lacustris</name>
    <dbReference type="NCBI Taxonomy" id="1549641"/>
    <lineage>
        <taxon>Bacteria</taxon>
        <taxon>Pseudomonadati</taxon>
        <taxon>Pseudomonadota</taxon>
        <taxon>Alphaproteobacteria</taxon>
        <taxon>Hyphomicrobiales</taxon>
        <taxon>Ancalomicrobiaceae</taxon>
        <taxon>Siculibacillus</taxon>
    </lineage>
</organism>
<reference evidence="4 5" key="1">
    <citation type="submission" date="2019-02" db="EMBL/GenBank/DDBJ databases">
        <title>Siculibacillus lacustris gen. nov., sp. nov., a new rosette-forming bacterium isolated from a freshwater crater lake (Lake St. Ana, Romania).</title>
        <authorList>
            <person name="Felfoldi T."/>
            <person name="Marton Z."/>
            <person name="Szabo A."/>
            <person name="Mentes A."/>
            <person name="Boka K."/>
            <person name="Marialigeti K."/>
            <person name="Mathe I."/>
            <person name="Koncz M."/>
            <person name="Schumann P."/>
            <person name="Toth E."/>
        </authorList>
    </citation>
    <scope>NUCLEOTIDE SEQUENCE [LARGE SCALE GENOMIC DNA]</scope>
    <source>
        <strain evidence="4 5">SA-279</strain>
    </source>
</reference>
<dbReference type="InterPro" id="IPR011033">
    <property type="entry name" value="PRC_barrel-like_sf"/>
</dbReference>
<dbReference type="SUPFAM" id="SSF50346">
    <property type="entry name" value="PRC-barrel domain"/>
    <property type="match status" value="1"/>
</dbReference>
<dbReference type="Pfam" id="PF05239">
    <property type="entry name" value="PRC"/>
    <property type="match status" value="1"/>
</dbReference>
<dbReference type="OrthoDB" id="7818259at2"/>
<dbReference type="InterPro" id="IPR027275">
    <property type="entry name" value="PRC-brl_dom"/>
</dbReference>
<feature type="transmembrane region" description="Helical" evidence="1">
    <location>
        <begin position="79"/>
        <end position="102"/>
    </location>
</feature>
<feature type="domain" description="PRC-barrel" evidence="3">
    <location>
        <begin position="48"/>
        <end position="105"/>
    </location>
</feature>
<keyword evidence="2" id="KW-0732">Signal</keyword>
<accession>A0A4Q9VVI7</accession>
<keyword evidence="1" id="KW-1133">Transmembrane helix</keyword>
<evidence type="ECO:0000313" key="4">
    <source>
        <dbReference type="EMBL" id="TBW40286.1"/>
    </source>
</evidence>
<protein>
    <submittedName>
        <fullName evidence="4">PRC-barrel domain containing protein</fullName>
    </submittedName>
</protein>
<evidence type="ECO:0000259" key="3">
    <source>
        <dbReference type="Pfam" id="PF05239"/>
    </source>
</evidence>
<dbReference type="PANTHER" id="PTHR36505">
    <property type="entry name" value="BLR1072 PROTEIN"/>
    <property type="match status" value="1"/>
</dbReference>
<dbReference type="AlphaFoldDB" id="A0A4Q9VVI7"/>
<evidence type="ECO:0000313" key="5">
    <source>
        <dbReference type="Proteomes" id="UP000292781"/>
    </source>
</evidence>
<dbReference type="PANTHER" id="PTHR36505:SF1">
    <property type="entry name" value="BLR1072 PROTEIN"/>
    <property type="match status" value="1"/>
</dbReference>